<reference evidence="2" key="1">
    <citation type="submission" date="2020-01" db="EMBL/GenBank/DDBJ databases">
        <authorList>
            <person name="Mishra B."/>
        </authorList>
    </citation>
    <scope>NUCLEOTIDE SEQUENCE [LARGE SCALE GENOMIC DNA]</scope>
</reference>
<protein>
    <submittedName>
        <fullName evidence="2">Uncharacterized protein</fullName>
    </submittedName>
</protein>
<feature type="chain" id="PRO_5025467319" evidence="1">
    <location>
        <begin position="25"/>
        <end position="109"/>
    </location>
</feature>
<dbReference type="EMBL" id="CACVBM020001717">
    <property type="protein sequence ID" value="CAA7057962.1"/>
    <property type="molecule type" value="Genomic_DNA"/>
</dbReference>
<keyword evidence="1" id="KW-0732">Signal</keyword>
<accession>A0A6D2KXD5</accession>
<evidence type="ECO:0000313" key="2">
    <source>
        <dbReference type="EMBL" id="CAA7057962.1"/>
    </source>
</evidence>
<evidence type="ECO:0000313" key="3">
    <source>
        <dbReference type="Proteomes" id="UP000467841"/>
    </source>
</evidence>
<proteinExistence type="predicted"/>
<sequence>MAISQVQPLLLLLLVSLFVLPALAVKFQKCSTGNQRFIEVKTVVVTPERVKRSGSGSANTRYDNWLYKRGYNVGITITEQVMEDEPVMCVMFAFKFVRGYASLLSQVTG</sequence>
<dbReference type="AlphaFoldDB" id="A0A6D2KXD5"/>
<keyword evidence="3" id="KW-1185">Reference proteome</keyword>
<evidence type="ECO:0000256" key="1">
    <source>
        <dbReference type="SAM" id="SignalP"/>
    </source>
</evidence>
<comment type="caution">
    <text evidence="2">The sequence shown here is derived from an EMBL/GenBank/DDBJ whole genome shotgun (WGS) entry which is preliminary data.</text>
</comment>
<gene>
    <name evidence="2" type="ORF">MERR_LOCUS45198</name>
</gene>
<name>A0A6D2KXD5_9BRAS</name>
<dbReference type="Proteomes" id="UP000467841">
    <property type="component" value="Unassembled WGS sequence"/>
</dbReference>
<organism evidence="2 3">
    <name type="scientific">Microthlaspi erraticum</name>
    <dbReference type="NCBI Taxonomy" id="1685480"/>
    <lineage>
        <taxon>Eukaryota</taxon>
        <taxon>Viridiplantae</taxon>
        <taxon>Streptophyta</taxon>
        <taxon>Embryophyta</taxon>
        <taxon>Tracheophyta</taxon>
        <taxon>Spermatophyta</taxon>
        <taxon>Magnoliopsida</taxon>
        <taxon>eudicotyledons</taxon>
        <taxon>Gunneridae</taxon>
        <taxon>Pentapetalae</taxon>
        <taxon>rosids</taxon>
        <taxon>malvids</taxon>
        <taxon>Brassicales</taxon>
        <taxon>Brassicaceae</taxon>
        <taxon>Coluteocarpeae</taxon>
        <taxon>Microthlaspi</taxon>
    </lineage>
</organism>
<feature type="signal peptide" evidence="1">
    <location>
        <begin position="1"/>
        <end position="24"/>
    </location>
</feature>